<organism evidence="4 5">
    <name type="scientific">Candidatus Dojkabacteria bacterium</name>
    <dbReference type="NCBI Taxonomy" id="2099670"/>
    <lineage>
        <taxon>Bacteria</taxon>
        <taxon>Candidatus Dojkabacteria</taxon>
    </lineage>
</organism>
<dbReference type="Pfam" id="PF04321">
    <property type="entry name" value="RmlD_sub_bind"/>
    <property type="match status" value="1"/>
</dbReference>
<name>A0A955L0G2_9BACT</name>
<dbReference type="InterPro" id="IPR005913">
    <property type="entry name" value="dTDP_dehydrorham_reduct"/>
</dbReference>
<dbReference type="Gene3D" id="3.90.25.10">
    <property type="entry name" value="UDP-galactose 4-epimerase, domain 1"/>
    <property type="match status" value="1"/>
</dbReference>
<proteinExistence type="inferred from homology"/>
<dbReference type="GO" id="GO:0019305">
    <property type="term" value="P:dTDP-rhamnose biosynthetic process"/>
    <property type="evidence" value="ECO:0007669"/>
    <property type="project" value="TreeGrafter"/>
</dbReference>
<dbReference type="GO" id="GO:0005829">
    <property type="term" value="C:cytosol"/>
    <property type="evidence" value="ECO:0007669"/>
    <property type="project" value="TreeGrafter"/>
</dbReference>
<dbReference type="InterPro" id="IPR036291">
    <property type="entry name" value="NAD(P)-bd_dom_sf"/>
</dbReference>
<sequence>MKSKKVLVIGSHGLLGSTLVKLLKDKNYEVYTSDISDKDGIDITKPESVEKQLEKTKPDFVVNCAAYTNVEACEDLEQYKIAYAVNADGPKNLAHECRNRNINFIHISTDYVFGDNDEDGYEESHRSFNPLNKYGETKLAGEKNIEMARGCIEGSDYYSQSPLFYVVRTSALFGEGATNFIAKIMQYAKEKEFLEVVTDEIVSPTYVKDLSEGIIYLIEYEPKGGVYHYSGEGSCTRNEFAKEILKLAGIDTPVKPTTLDKFNRKAKIPNVSILKNTKFPEIRGWKEMLAEFMTR</sequence>
<dbReference type="GO" id="GO:0008831">
    <property type="term" value="F:dTDP-4-dehydrorhamnose reductase activity"/>
    <property type="evidence" value="ECO:0007669"/>
    <property type="project" value="UniProtKB-EC"/>
</dbReference>
<protein>
    <recommendedName>
        <fullName evidence="2">dTDP-4-dehydrorhamnose reductase</fullName>
        <ecNumber evidence="2">1.1.1.133</ecNumber>
    </recommendedName>
</protein>
<comment type="pathway">
    <text evidence="2">Carbohydrate biosynthesis; dTDP-L-rhamnose biosynthesis.</text>
</comment>
<dbReference type="Proteomes" id="UP000745577">
    <property type="component" value="Unassembled WGS sequence"/>
</dbReference>
<evidence type="ECO:0000256" key="2">
    <source>
        <dbReference type="RuleBase" id="RU364082"/>
    </source>
</evidence>
<dbReference type="NCBIfam" id="TIGR01214">
    <property type="entry name" value="rmlD"/>
    <property type="match status" value="1"/>
</dbReference>
<accession>A0A955L0G2</accession>
<evidence type="ECO:0000313" key="5">
    <source>
        <dbReference type="Proteomes" id="UP000745577"/>
    </source>
</evidence>
<dbReference type="CDD" id="cd05254">
    <property type="entry name" value="dTDP_HR_like_SDR_e"/>
    <property type="match status" value="1"/>
</dbReference>
<reference evidence="4" key="2">
    <citation type="journal article" date="2021" name="Microbiome">
        <title>Successional dynamics and alternative stable states in a saline activated sludge microbial community over 9 years.</title>
        <authorList>
            <person name="Wang Y."/>
            <person name="Ye J."/>
            <person name="Ju F."/>
            <person name="Liu L."/>
            <person name="Boyd J.A."/>
            <person name="Deng Y."/>
            <person name="Parks D.H."/>
            <person name="Jiang X."/>
            <person name="Yin X."/>
            <person name="Woodcroft B.J."/>
            <person name="Tyson G.W."/>
            <person name="Hugenholtz P."/>
            <person name="Polz M.F."/>
            <person name="Zhang T."/>
        </authorList>
    </citation>
    <scope>NUCLEOTIDE SEQUENCE</scope>
    <source>
        <strain evidence="4">HKST-UBA15</strain>
    </source>
</reference>
<gene>
    <name evidence="4" type="primary">rfbD</name>
    <name evidence="4" type="ORF">KC675_03040</name>
</gene>
<dbReference type="EC" id="1.1.1.133" evidence="2"/>
<comment type="caution">
    <text evidence="4">The sequence shown here is derived from an EMBL/GenBank/DDBJ whole genome shotgun (WGS) entry which is preliminary data.</text>
</comment>
<dbReference type="SUPFAM" id="SSF51735">
    <property type="entry name" value="NAD(P)-binding Rossmann-fold domains"/>
    <property type="match status" value="1"/>
</dbReference>
<comment type="function">
    <text evidence="2">Catalyzes the reduction of dTDP-6-deoxy-L-lyxo-4-hexulose to yield dTDP-L-rhamnose.</text>
</comment>
<keyword evidence="2" id="KW-0521">NADP</keyword>
<dbReference type="PANTHER" id="PTHR10491:SF4">
    <property type="entry name" value="METHIONINE ADENOSYLTRANSFERASE 2 SUBUNIT BETA"/>
    <property type="match status" value="1"/>
</dbReference>
<dbReference type="Gene3D" id="3.40.50.720">
    <property type="entry name" value="NAD(P)-binding Rossmann-like Domain"/>
    <property type="match status" value="1"/>
</dbReference>
<keyword evidence="2 4" id="KW-0560">Oxidoreductase</keyword>
<dbReference type="AlphaFoldDB" id="A0A955L0G2"/>
<feature type="domain" description="RmlD-like substrate binding" evidence="3">
    <location>
        <begin position="5"/>
        <end position="293"/>
    </location>
</feature>
<dbReference type="EMBL" id="JAGQLL010000033">
    <property type="protein sequence ID" value="MCA9380134.1"/>
    <property type="molecule type" value="Genomic_DNA"/>
</dbReference>
<comment type="similarity">
    <text evidence="1 2">Belongs to the dTDP-4-dehydrorhamnose reductase family.</text>
</comment>
<dbReference type="PANTHER" id="PTHR10491">
    <property type="entry name" value="DTDP-4-DEHYDRORHAMNOSE REDUCTASE"/>
    <property type="match status" value="1"/>
</dbReference>
<dbReference type="InterPro" id="IPR029903">
    <property type="entry name" value="RmlD-like-bd"/>
</dbReference>
<reference evidence="4" key="1">
    <citation type="submission" date="2020-04" db="EMBL/GenBank/DDBJ databases">
        <authorList>
            <person name="Zhang T."/>
        </authorList>
    </citation>
    <scope>NUCLEOTIDE SEQUENCE</scope>
    <source>
        <strain evidence="4">HKST-UBA15</strain>
    </source>
</reference>
<evidence type="ECO:0000259" key="3">
    <source>
        <dbReference type="Pfam" id="PF04321"/>
    </source>
</evidence>
<evidence type="ECO:0000313" key="4">
    <source>
        <dbReference type="EMBL" id="MCA9380134.1"/>
    </source>
</evidence>
<evidence type="ECO:0000256" key="1">
    <source>
        <dbReference type="ARBA" id="ARBA00010944"/>
    </source>
</evidence>